<dbReference type="InterPro" id="IPR007889">
    <property type="entry name" value="HTH_Psq"/>
</dbReference>
<dbReference type="Proteomes" id="UP000311919">
    <property type="component" value="Unassembled WGS sequence"/>
</dbReference>
<protein>
    <submittedName>
        <fullName evidence="7">Mushroom body large-type Kenyon cell-specific protein</fullName>
    </submittedName>
</protein>
<evidence type="ECO:0000256" key="4">
    <source>
        <dbReference type="ARBA" id="ARBA00023242"/>
    </source>
</evidence>
<proteinExistence type="predicted"/>
<dbReference type="STRING" id="6182.A0A4Z2CUV4"/>
<dbReference type="GO" id="GO:0006357">
    <property type="term" value="P:regulation of transcription by RNA polymerase II"/>
    <property type="evidence" value="ECO:0007669"/>
    <property type="project" value="TreeGrafter"/>
</dbReference>
<accession>A0A4Z2CUV4</accession>
<evidence type="ECO:0000313" key="8">
    <source>
        <dbReference type="Proteomes" id="UP000311919"/>
    </source>
</evidence>
<comment type="caution">
    <text evidence="7">The sequence shown here is derived from an EMBL/GenBank/DDBJ whole genome shotgun (WGS) entry which is preliminary data.</text>
</comment>
<keyword evidence="4" id="KW-0539">Nucleus</keyword>
<evidence type="ECO:0000313" key="7">
    <source>
        <dbReference type="EMBL" id="TNN07987.1"/>
    </source>
</evidence>
<name>A0A4Z2CUV4_SCHJA</name>
<dbReference type="GO" id="GO:0003677">
    <property type="term" value="F:DNA binding"/>
    <property type="evidence" value="ECO:0007669"/>
    <property type="project" value="UniProtKB-KW"/>
</dbReference>
<feature type="region of interest" description="Disordered" evidence="5">
    <location>
        <begin position="115"/>
        <end position="148"/>
    </location>
</feature>
<dbReference type="EMBL" id="SKCS01000417">
    <property type="protein sequence ID" value="TNN07987.1"/>
    <property type="molecule type" value="Genomic_DNA"/>
</dbReference>
<keyword evidence="3" id="KW-0804">Transcription</keyword>
<keyword evidence="1" id="KW-0805">Transcription regulation</keyword>
<evidence type="ECO:0000256" key="3">
    <source>
        <dbReference type="ARBA" id="ARBA00023163"/>
    </source>
</evidence>
<dbReference type="Pfam" id="PF05225">
    <property type="entry name" value="HTH_psq"/>
    <property type="match status" value="1"/>
</dbReference>
<reference evidence="7 8" key="1">
    <citation type="submission" date="2019-03" db="EMBL/GenBank/DDBJ databases">
        <title>An improved genome assembly of the fluke Schistosoma japonicum.</title>
        <authorList>
            <person name="Hu W."/>
            <person name="Luo F."/>
            <person name="Yin M."/>
            <person name="Mo X."/>
            <person name="Sun C."/>
            <person name="Wu Q."/>
            <person name="Zhu B."/>
            <person name="Xiang M."/>
            <person name="Wang J."/>
            <person name="Wang Y."/>
            <person name="Zhang T."/>
            <person name="Xu B."/>
            <person name="Zheng H."/>
            <person name="Feng Z."/>
        </authorList>
    </citation>
    <scope>NUCLEOTIDE SEQUENCE [LARGE SCALE GENOMIC DNA]</scope>
    <source>
        <strain evidence="7">HuSjv2</strain>
        <tissue evidence="7">Worms</tissue>
    </source>
</reference>
<feature type="domain" description="HTH psq-type" evidence="6">
    <location>
        <begin position="251"/>
        <end position="286"/>
    </location>
</feature>
<gene>
    <name evidence="7" type="ORF">EWB00_007356</name>
</gene>
<dbReference type="SUPFAM" id="SSF46689">
    <property type="entry name" value="Homeodomain-like"/>
    <property type="match status" value="1"/>
</dbReference>
<dbReference type="InterPro" id="IPR009057">
    <property type="entry name" value="Homeodomain-like_sf"/>
</dbReference>
<dbReference type="OrthoDB" id="10028342at2759"/>
<dbReference type="Gene3D" id="1.10.10.60">
    <property type="entry name" value="Homeodomain-like"/>
    <property type="match status" value="1"/>
</dbReference>
<evidence type="ECO:0000256" key="5">
    <source>
        <dbReference type="SAM" id="MobiDB-lite"/>
    </source>
</evidence>
<evidence type="ECO:0000256" key="2">
    <source>
        <dbReference type="ARBA" id="ARBA00023125"/>
    </source>
</evidence>
<dbReference type="GO" id="GO:0005634">
    <property type="term" value="C:nucleus"/>
    <property type="evidence" value="ECO:0007669"/>
    <property type="project" value="TreeGrafter"/>
</dbReference>
<keyword evidence="2" id="KW-0238">DNA-binding</keyword>
<dbReference type="AlphaFoldDB" id="A0A4Z2CUV4"/>
<evidence type="ECO:0000256" key="1">
    <source>
        <dbReference type="ARBA" id="ARBA00023015"/>
    </source>
</evidence>
<organism evidence="7 8">
    <name type="scientific">Schistosoma japonicum</name>
    <name type="common">Blood fluke</name>
    <dbReference type="NCBI Taxonomy" id="6182"/>
    <lineage>
        <taxon>Eukaryota</taxon>
        <taxon>Metazoa</taxon>
        <taxon>Spiralia</taxon>
        <taxon>Lophotrochozoa</taxon>
        <taxon>Platyhelminthes</taxon>
        <taxon>Trematoda</taxon>
        <taxon>Digenea</taxon>
        <taxon>Strigeidida</taxon>
        <taxon>Schistosomatoidea</taxon>
        <taxon>Schistosomatidae</taxon>
        <taxon>Schistosoma</taxon>
    </lineage>
</organism>
<feature type="region of interest" description="Disordered" evidence="5">
    <location>
        <begin position="429"/>
        <end position="456"/>
    </location>
</feature>
<dbReference type="PANTHER" id="PTHR21545:SF13">
    <property type="entry name" value="ECDYSONE-INDUCED PROTEIN 93F, ISOFORM C"/>
    <property type="match status" value="1"/>
</dbReference>
<feature type="compositionally biased region" description="Basic residues" evidence="5">
    <location>
        <begin position="435"/>
        <end position="449"/>
    </location>
</feature>
<evidence type="ECO:0000259" key="6">
    <source>
        <dbReference type="Pfam" id="PF05225"/>
    </source>
</evidence>
<keyword evidence="8" id="KW-1185">Reference proteome</keyword>
<dbReference type="PANTHER" id="PTHR21545">
    <property type="entry name" value="TRANSCRIPTION FACTOR MLR1/2"/>
    <property type="match status" value="1"/>
</dbReference>
<sequence length="456" mass="52368">MHPTYCNQVPNNFKSSCSCLPNPYGMNQYIDGDNFFPGISNPEYSMNCNCSFTKPNFPGNFPLPFNHLQHLNIRYSLFNLNQWYQFYHSHQYGQQKILTTEEDEEPLDLSLKTLSNINGSSSQQHQHDYDDDHHHHHHRQQQQQSQQADHLLQLNQIPINKSFNDCWYHQMESLKIPSTYSMEVYNTSFNKSIQNNTLSSYTNVIQKSNELTQCTFNVKINKSKSIKQLNIQQTNKFNLTKPIKRSYTEVELSAAVKAICFGRLGTRRAASVYGIPRSTLRNKICKLNELKKVEEKRLGGKSIVLSQFLLDLIEQNKVDEYSTTTSSLSSSSSSPLSIMTTTTTMTTTTVTSSNDYLYSGSIHSGNKNFNSKGQQITKSFNVKETKSSSQRNCSTYLMHTANRVASIFQVNCRRNYMYKKNLDHKSKTGIEKSVYSKKKKKSTSMHKLHCSQSTIN</sequence>